<dbReference type="PANTHER" id="PTHR10272:SF0">
    <property type="entry name" value="PLATELET-ACTIVATING FACTOR ACETYLHYDROLASE"/>
    <property type="match status" value="1"/>
</dbReference>
<comment type="caution">
    <text evidence="4">The sequence shown here is derived from an EMBL/GenBank/DDBJ whole genome shotgun (WGS) entry which is preliminary data.</text>
</comment>
<organism evidence="4 5">
    <name type="scientific">Deinococcus sonorensis</name>
    <dbReference type="NCBI Taxonomy" id="309891"/>
    <lineage>
        <taxon>Bacteria</taxon>
        <taxon>Thermotogati</taxon>
        <taxon>Deinococcota</taxon>
        <taxon>Deinococci</taxon>
        <taxon>Deinococcales</taxon>
        <taxon>Deinococcaceae</taxon>
        <taxon>Deinococcus</taxon>
    </lineage>
</organism>
<keyword evidence="5" id="KW-1185">Reference proteome</keyword>
<evidence type="ECO:0000256" key="1">
    <source>
        <dbReference type="ARBA" id="ARBA00022801"/>
    </source>
</evidence>
<protein>
    <submittedName>
        <fullName evidence="4">Alpha/beta hydrolase family protein</fullName>
    </submittedName>
</protein>
<dbReference type="Pfam" id="PF03403">
    <property type="entry name" value="PAF-AH_p_II"/>
    <property type="match status" value="1"/>
</dbReference>
<evidence type="ECO:0000313" key="4">
    <source>
        <dbReference type="EMBL" id="MFC4452194.1"/>
    </source>
</evidence>
<dbReference type="InterPro" id="IPR029058">
    <property type="entry name" value="AB_hydrolase_fold"/>
</dbReference>
<proteinExistence type="predicted"/>
<sequence length="416" mass="44195">MTVLPAVPFPAVVPGDPRPDAPALTARGPFPVGVLTLTVQHPDQLDVVAALAQPTLPDPLPRSERRLTVEVWYPARLADGQLEQIHYADRVVPAPGQPATPLEWLGRAVRDAAPEPQGGPHPLVLVSHGYPGSRYLLSYLCENLASKGYVVAAIDHTDSTYADLAAFASTLLNRPLDDQVVLDRLDALSAPGSGSPLSGLLDTSRTALIGYSMGGYGALNFAGAGFAPQTLAFVPGGALAGRLSGAYTVDPRLKAIVTFAPWGGPSAVRGLGVPAAEFGVWDAEGLAGVRVPCLFIAGDQDDVSGYRDGVRALFERAVHSERRMVVYRNARHNVAPNPPPPAADTLAPYMHYAEPAWDARRLNDLNCHFVTAFLNAQLKGETEALTYLDAPDGPGELKGFPARTSLGIELHRRPAR</sequence>
<dbReference type="PANTHER" id="PTHR10272">
    <property type="entry name" value="PLATELET-ACTIVATING FACTOR ACETYLHYDROLASE"/>
    <property type="match status" value="1"/>
</dbReference>
<dbReference type="Gene3D" id="3.40.50.1820">
    <property type="entry name" value="alpha/beta hydrolase"/>
    <property type="match status" value="1"/>
</dbReference>
<evidence type="ECO:0000256" key="3">
    <source>
        <dbReference type="ARBA" id="ARBA00023098"/>
    </source>
</evidence>
<reference evidence="5" key="1">
    <citation type="journal article" date="2019" name="Int. J. Syst. Evol. Microbiol.">
        <title>The Global Catalogue of Microorganisms (GCM) 10K type strain sequencing project: providing services to taxonomists for standard genome sequencing and annotation.</title>
        <authorList>
            <consortium name="The Broad Institute Genomics Platform"/>
            <consortium name="The Broad Institute Genome Sequencing Center for Infectious Disease"/>
            <person name="Wu L."/>
            <person name="Ma J."/>
        </authorList>
    </citation>
    <scope>NUCLEOTIDE SEQUENCE [LARGE SCALE GENOMIC DNA]</scope>
    <source>
        <strain evidence="5">CCUG 39970</strain>
    </source>
</reference>
<dbReference type="EMBL" id="JBHSEG010000001">
    <property type="protein sequence ID" value="MFC4452194.1"/>
    <property type="molecule type" value="Genomic_DNA"/>
</dbReference>
<gene>
    <name evidence="4" type="ORF">ACFO0P_00230</name>
</gene>
<keyword evidence="2" id="KW-0442">Lipid degradation</keyword>
<name>A0ABV8XZR5_9DEIO</name>
<dbReference type="GO" id="GO:0016787">
    <property type="term" value="F:hydrolase activity"/>
    <property type="evidence" value="ECO:0007669"/>
    <property type="project" value="UniProtKB-KW"/>
</dbReference>
<dbReference type="Proteomes" id="UP001595939">
    <property type="component" value="Unassembled WGS sequence"/>
</dbReference>
<evidence type="ECO:0000313" key="5">
    <source>
        <dbReference type="Proteomes" id="UP001595939"/>
    </source>
</evidence>
<evidence type="ECO:0000256" key="2">
    <source>
        <dbReference type="ARBA" id="ARBA00022963"/>
    </source>
</evidence>
<keyword evidence="3" id="KW-0443">Lipid metabolism</keyword>
<keyword evidence="1 4" id="KW-0378">Hydrolase</keyword>
<dbReference type="SUPFAM" id="SSF53474">
    <property type="entry name" value="alpha/beta-Hydrolases"/>
    <property type="match status" value="1"/>
</dbReference>
<accession>A0ABV8XZR5</accession>